<keyword evidence="3" id="KW-1185">Reference proteome</keyword>
<dbReference type="AlphaFoldDB" id="A0A2V3WK19"/>
<dbReference type="PANTHER" id="PTHR41786">
    <property type="entry name" value="MOTILITY ACCESSORY FACTOR MAF"/>
    <property type="match status" value="1"/>
</dbReference>
<dbReference type="PANTHER" id="PTHR41786:SF1">
    <property type="entry name" value="6-HYDROXYMETHYLPTERIN DIPHOSPHOKINASE MPTE-LIKE DOMAIN-CONTAINING PROTEIN"/>
    <property type="match status" value="1"/>
</dbReference>
<reference evidence="2 3" key="1">
    <citation type="submission" date="2018-05" db="EMBL/GenBank/DDBJ databases">
        <title>Genomic Encyclopedia of Type Strains, Phase IV (KMG-IV): sequencing the most valuable type-strain genomes for metagenomic binning, comparative biology and taxonomic classification.</title>
        <authorList>
            <person name="Goeker M."/>
        </authorList>
    </citation>
    <scope>NUCLEOTIDE SEQUENCE [LARGE SCALE GENOMIC DNA]</scope>
    <source>
        <strain evidence="2 3">DSM 22440</strain>
    </source>
</reference>
<dbReference type="InterPro" id="IPR002826">
    <property type="entry name" value="MptE-like"/>
</dbReference>
<sequence length="611" mass="70620">MHIDNINYLRENFPRVRKYMLSLPEIERINVEELKAKNDSMTAKIQVGEKKVFLHSSYSPEKEAEQLIHKETQANIDEDSHVIFFGMGYGYAIKAFISKYPSKEYSVIEPNIEVFEKVSEKISFSSLFNTKLKYLFVAEEFSYEEMISKIAQSIGKQVKIIALPTYANLYKAEISQLYDLTKNLIRNKRVTFATNYKFQLNWMENSIKNHRYVLDTPNIVSHVDFEQFRNKPVVIISAGPSLSQDIEHIRYIKDNKLAYLFSVGSAINALVSADILPDAVFSYDPGVKNHQVFEKLIAKGLDSIPLVFGSSVGYRLLDLYKGPKMHFITSQDQVTRYLLGDEILKKELILDSPSIAVMTFQIVNKLEMGPIIFAGQNLGYLYNRRYAEGIDYNFIDSNVQEKEMNNSLNVEDVYGNVIQTNLGFNNMRESLERFASMYNRQYINTTKGGAKIKGIEFKTIEDVIEDDLKKGINKDNWWEGNNKYGVLNYHNKLNKLHDAIDDFKIELNNIINLNVKISNTDDNSALECYFKEIDAVRSKLEKNAFYSFFIVKTIKVQHELMIEKLLKLSKEPNILIRSNLVNNMYNNYLPYVVKASNILESLFLSEIKEND</sequence>
<dbReference type="EMBL" id="QJJR01000001">
    <property type="protein sequence ID" value="PXW93018.1"/>
    <property type="molecule type" value="Genomic_DNA"/>
</dbReference>
<gene>
    <name evidence="2" type="ORF">DES38_10198</name>
</gene>
<name>A0A2V3WK19_9BACI</name>
<proteinExistence type="predicted"/>
<evidence type="ECO:0000313" key="2">
    <source>
        <dbReference type="EMBL" id="PXW93018.1"/>
    </source>
</evidence>
<evidence type="ECO:0000259" key="1">
    <source>
        <dbReference type="Pfam" id="PF01973"/>
    </source>
</evidence>
<feature type="domain" description="6-hydroxymethylpterin diphosphokinase MptE-like" evidence="1">
    <location>
        <begin position="205"/>
        <end position="381"/>
    </location>
</feature>
<accession>A0A2V3WK19</accession>
<comment type="caution">
    <text evidence="2">The sequence shown here is derived from an EMBL/GenBank/DDBJ whole genome shotgun (WGS) entry which is preliminary data.</text>
</comment>
<dbReference type="Proteomes" id="UP000247922">
    <property type="component" value="Unassembled WGS sequence"/>
</dbReference>
<protein>
    <recommendedName>
        <fullName evidence="1">6-hydroxymethylpterin diphosphokinase MptE-like domain-containing protein</fullName>
    </recommendedName>
</protein>
<dbReference type="Pfam" id="PF01973">
    <property type="entry name" value="MptE-like"/>
    <property type="match status" value="1"/>
</dbReference>
<evidence type="ECO:0000313" key="3">
    <source>
        <dbReference type="Proteomes" id="UP000247922"/>
    </source>
</evidence>
<organism evidence="2 3">
    <name type="scientific">Streptohalobacillus salinus</name>
    <dbReference type="NCBI Taxonomy" id="621096"/>
    <lineage>
        <taxon>Bacteria</taxon>
        <taxon>Bacillati</taxon>
        <taxon>Bacillota</taxon>
        <taxon>Bacilli</taxon>
        <taxon>Bacillales</taxon>
        <taxon>Bacillaceae</taxon>
        <taxon>Streptohalobacillus</taxon>
    </lineage>
</organism>
<dbReference type="RefSeq" id="WP_170114279.1">
    <property type="nucleotide sequence ID" value="NZ_QJJR01000001.1"/>
</dbReference>